<dbReference type="GO" id="GO:0033907">
    <property type="term" value="F:beta-D-fucosidase activity"/>
    <property type="evidence" value="ECO:0007669"/>
    <property type="project" value="UniProtKB-ARBA"/>
</dbReference>
<dbReference type="GO" id="GO:0008422">
    <property type="term" value="F:beta-glucosidase activity"/>
    <property type="evidence" value="ECO:0007669"/>
    <property type="project" value="UniProtKB-ARBA"/>
</dbReference>
<evidence type="ECO:0000313" key="8">
    <source>
        <dbReference type="Proteomes" id="UP000026962"/>
    </source>
</evidence>
<keyword evidence="5" id="KW-0325">Glycoprotein</keyword>
<proteinExistence type="inferred from homology"/>
<dbReference type="SUPFAM" id="SSF51445">
    <property type="entry name" value="(Trans)glycosidases"/>
    <property type="match status" value="4"/>
</dbReference>
<dbReference type="InterPro" id="IPR001360">
    <property type="entry name" value="Glyco_hydro_1"/>
</dbReference>
<evidence type="ECO:0000256" key="4">
    <source>
        <dbReference type="ARBA" id="ARBA00023157"/>
    </source>
</evidence>
<dbReference type="FunFam" id="3.20.20.80:FF:000022">
    <property type="entry name" value="Beta-glucosidase 11"/>
    <property type="match status" value="1"/>
</dbReference>
<dbReference type="InterPro" id="IPR033132">
    <property type="entry name" value="GH_1_N_CS"/>
</dbReference>
<evidence type="ECO:0000256" key="6">
    <source>
        <dbReference type="SAM" id="SignalP"/>
    </source>
</evidence>
<evidence type="ECO:0008006" key="9">
    <source>
        <dbReference type="Google" id="ProtNLM"/>
    </source>
</evidence>
<sequence length="1393" mass="156759">MATGELGGTRALVPSFSLSFIVVIVEGAAEEDGRKPSIWDTFAHQGYEPDGSNADVSADQYHYYKEDVKLMYDMGLDAYRFSIPWPRLIPGRHNHINKVVLRTEYLLNISDNGRGEINPKGLEYYNNLIDELIMHGIQPHVTIYQFDLPQALQDEYGGILSPRFIEDYTAYAEVCFKNFGDRVKHWATLNQPNIEPIGGFDAGDRPPRRCSYPFGTNCTGGDSSTEPYIVAHHLLLAHASAVSIYRQKYQVITRNSYSMHVFKPRASRAARGWARISHTLSYPPVMRSRVGARLPSITASDSEKIRRSFDFIGINHHYIIFVRSSNANDQKLRDYYENIQCRPWALGKVLDYLKLEYGNPAVMIHENDSPETLGKINYNDDLRSEFLQGYLEALYLSIRNGSNTRGYFVWSLLDMFEFLYGYGLRFGLCAVDFAAPARTRYVRSSARWYSGFLRGGELRPAGENPTSHPMAAEKRALVPSSSSSSSLFVVVFLLLAAVARDASALTRHDFPEGFVFGAGTSAFQVEGAAAEDGRKPSIWDTFTHQGYSPGGAIADVSADQYHHYKEDVKLMYDMGLDAYRFSIAWPRLIPDGRGEVNPKGLEYYNTLIDELIMHGIQPHVTIYHFDLPQALQDEYGGILSPRFIEDYTAYAEVCFKNFGDRVKHWVTVNEPNIEPIGGYNDGVQPPRRCSYPFGTNCTGGDSSTEPYIVAHHLLLAHASAVSIYRQKYQAIQGGQIGITLLGWWYEPYTDATADAAAAMRMNEFHIGWPDVPKQRYEPDGSNADVSADQEDYTAYAEVCFKNFGDRVKHWATLNQPNIEPIGGFDAGDRPPRRCSYPFGTNCTGGDSSTEPYIVAHHLLLAHASAVSIYRQKYQENIQCRPWALGKVLDYLKLEYGNPAVMIHENAMAAEKRALVPSSSSSSSLFVVVFLLLAAVARDASALTRHDFPEGFVFGAGTSAFQVEGAAAEDGRKPSIWDTFTHQGYSPGGAIADVSADQYHHYKEDVKLMYDMGLDAYRFSIAWPRLIPDGRGEVNPKGLEYYNTLIDELIMHGIQPHVTIYHFDLPQALQDEYGGILSPRFIEDYTAYAEVCFKNFGDRVKHWVTVNEPNIEPIGGYNDGVQPPRRCSYPFGTNCTGGDSSTEPYIVAHHLLLAHASAVSIYRQKYQAIQGGQIGITLLGWWYEPYTDATADAAAAMRMNEFHIGWFMNPLVHGDYPPVMRSRVGDRLPSITASDSEKIRGSFDFIGINHYFVVFVQSSDANYDQKLRDYYEHYQCHPWALGKVLDYLKLKYGNPPVIIHENGAADSPETPGKMDYEDDFRSEFLQSYLEALHLFIRTINKMQFLYGYGLRFGLCGVDFAAPARTRYVRSSARWYSGFLHGGELRPEKLPYVAL</sequence>
<evidence type="ECO:0000256" key="5">
    <source>
        <dbReference type="ARBA" id="ARBA00023180"/>
    </source>
</evidence>
<protein>
    <recommendedName>
        <fullName evidence="9">4-hydroxy-7-methoxy-3-oxo-3,4-dihydro-2H-1,4-benzoxazin-2-yl glucosidebeta-D-glucosidase</fullName>
    </recommendedName>
</protein>
<dbReference type="eggNOG" id="KOG0626">
    <property type="taxonomic scope" value="Eukaryota"/>
</dbReference>
<dbReference type="PANTHER" id="PTHR10353">
    <property type="entry name" value="GLYCOSYL HYDROLASE"/>
    <property type="match status" value="1"/>
</dbReference>
<keyword evidence="3" id="KW-0378">Hydrolase</keyword>
<accession>A0A0E0M393</accession>
<keyword evidence="8" id="KW-1185">Reference proteome</keyword>
<reference evidence="7" key="2">
    <citation type="submission" date="2018-05" db="EMBL/GenBank/DDBJ databases">
        <title>OpunRS2 (Oryza punctata Reference Sequence Version 2).</title>
        <authorList>
            <person name="Zhang J."/>
            <person name="Kudrna D."/>
            <person name="Lee S."/>
            <person name="Talag J."/>
            <person name="Welchert J."/>
            <person name="Wing R.A."/>
        </authorList>
    </citation>
    <scope>NUCLEOTIDE SEQUENCE [LARGE SCALE GENOMIC DNA]</scope>
</reference>
<comment type="similarity">
    <text evidence="1">Belongs to the glycosyl hydrolase 1 family.</text>
</comment>
<organism evidence="7">
    <name type="scientific">Oryza punctata</name>
    <name type="common">Red rice</name>
    <dbReference type="NCBI Taxonomy" id="4537"/>
    <lineage>
        <taxon>Eukaryota</taxon>
        <taxon>Viridiplantae</taxon>
        <taxon>Streptophyta</taxon>
        <taxon>Embryophyta</taxon>
        <taxon>Tracheophyta</taxon>
        <taxon>Spermatophyta</taxon>
        <taxon>Magnoliopsida</taxon>
        <taxon>Liliopsida</taxon>
        <taxon>Poales</taxon>
        <taxon>Poaceae</taxon>
        <taxon>BOP clade</taxon>
        <taxon>Oryzoideae</taxon>
        <taxon>Oryzeae</taxon>
        <taxon>Oryzinae</taxon>
        <taxon>Oryza</taxon>
    </lineage>
</organism>
<evidence type="ECO:0000256" key="1">
    <source>
        <dbReference type="ARBA" id="ARBA00010838"/>
    </source>
</evidence>
<keyword evidence="2 6" id="KW-0732">Signal</keyword>
<dbReference type="GO" id="GO:0005975">
    <property type="term" value="P:carbohydrate metabolic process"/>
    <property type="evidence" value="ECO:0007669"/>
    <property type="project" value="InterPro"/>
</dbReference>
<dbReference type="Gene3D" id="3.20.20.80">
    <property type="entry name" value="Glycosidases"/>
    <property type="match status" value="4"/>
</dbReference>
<name>A0A0E0M393_ORYPU</name>
<dbReference type="GO" id="GO:0004565">
    <property type="term" value="F:beta-galactosidase activity"/>
    <property type="evidence" value="ECO:0007669"/>
    <property type="project" value="UniProtKB-ARBA"/>
</dbReference>
<dbReference type="Proteomes" id="UP000026962">
    <property type="component" value="Chromosome 9"/>
</dbReference>
<dbReference type="Pfam" id="PF00232">
    <property type="entry name" value="Glyco_hydro_1"/>
    <property type="match status" value="5"/>
</dbReference>
<dbReference type="PROSITE" id="PS00653">
    <property type="entry name" value="GLYCOSYL_HYDROL_F1_2"/>
    <property type="match status" value="2"/>
</dbReference>
<dbReference type="PRINTS" id="PR00131">
    <property type="entry name" value="GLHYDRLASE1"/>
</dbReference>
<evidence type="ECO:0000313" key="7">
    <source>
        <dbReference type="EnsemblPlants" id="OPUNC09G14520.1"/>
    </source>
</evidence>
<dbReference type="PANTHER" id="PTHR10353:SF197">
    <property type="entry name" value="INACTIVE BETA-GLUCOSIDASE 33-RELATED"/>
    <property type="match status" value="1"/>
</dbReference>
<keyword evidence="4" id="KW-1015">Disulfide bond</keyword>
<dbReference type="STRING" id="4537.A0A0E0M393"/>
<dbReference type="FunFam" id="3.20.20.80:FF:000020">
    <property type="entry name" value="Beta-glucosidase 12"/>
    <property type="match status" value="2"/>
</dbReference>
<reference evidence="7" key="1">
    <citation type="submission" date="2015-04" db="UniProtKB">
        <authorList>
            <consortium name="EnsemblPlants"/>
        </authorList>
    </citation>
    <scope>IDENTIFICATION</scope>
</reference>
<dbReference type="OMA" id="ENIQCRP"/>
<dbReference type="HOGENOM" id="CLU_005254_0_0_1"/>
<dbReference type="Gramene" id="OPUNC09G14520.1">
    <property type="protein sequence ID" value="OPUNC09G14520.1"/>
    <property type="gene ID" value="OPUNC09G14520"/>
</dbReference>
<feature type="chain" id="PRO_5002367451" description="4-hydroxy-7-methoxy-3-oxo-3,4-dihydro-2H-1,4-benzoxazin-2-yl glucosidebeta-D-glucosidase" evidence="6">
    <location>
        <begin position="28"/>
        <end position="1393"/>
    </location>
</feature>
<evidence type="ECO:0000256" key="2">
    <source>
        <dbReference type="ARBA" id="ARBA00022729"/>
    </source>
</evidence>
<dbReference type="InterPro" id="IPR017853">
    <property type="entry name" value="GH"/>
</dbReference>
<dbReference type="EnsemblPlants" id="OPUNC09G14520.1">
    <property type="protein sequence ID" value="OPUNC09G14520.1"/>
    <property type="gene ID" value="OPUNC09G14520"/>
</dbReference>
<feature type="signal peptide" evidence="6">
    <location>
        <begin position="1"/>
        <end position="27"/>
    </location>
</feature>
<evidence type="ECO:0000256" key="3">
    <source>
        <dbReference type="ARBA" id="ARBA00022801"/>
    </source>
</evidence>